<sequence>MHVAGWHGVTQTYARTDRQREVKTIFPLSPVRLGCVKGRAEGQEEVRGGLEGVGAGRAHQARLPDNEYTAHSKCI</sequence>
<name>A0A5B7JTA0_PORTR</name>
<organism evidence="1 2">
    <name type="scientific">Portunus trituberculatus</name>
    <name type="common">Swimming crab</name>
    <name type="synonym">Neptunus trituberculatus</name>
    <dbReference type="NCBI Taxonomy" id="210409"/>
    <lineage>
        <taxon>Eukaryota</taxon>
        <taxon>Metazoa</taxon>
        <taxon>Ecdysozoa</taxon>
        <taxon>Arthropoda</taxon>
        <taxon>Crustacea</taxon>
        <taxon>Multicrustacea</taxon>
        <taxon>Malacostraca</taxon>
        <taxon>Eumalacostraca</taxon>
        <taxon>Eucarida</taxon>
        <taxon>Decapoda</taxon>
        <taxon>Pleocyemata</taxon>
        <taxon>Brachyura</taxon>
        <taxon>Eubrachyura</taxon>
        <taxon>Portunoidea</taxon>
        <taxon>Portunidae</taxon>
        <taxon>Portuninae</taxon>
        <taxon>Portunus</taxon>
    </lineage>
</organism>
<evidence type="ECO:0000313" key="2">
    <source>
        <dbReference type="Proteomes" id="UP000324222"/>
    </source>
</evidence>
<reference evidence="1 2" key="1">
    <citation type="submission" date="2019-05" db="EMBL/GenBank/DDBJ databases">
        <title>Another draft genome of Portunus trituberculatus and its Hox gene families provides insights of decapod evolution.</title>
        <authorList>
            <person name="Jeong J.-H."/>
            <person name="Song I."/>
            <person name="Kim S."/>
            <person name="Choi T."/>
            <person name="Kim D."/>
            <person name="Ryu S."/>
            <person name="Kim W."/>
        </authorList>
    </citation>
    <scope>NUCLEOTIDE SEQUENCE [LARGE SCALE GENOMIC DNA]</scope>
    <source>
        <tissue evidence="1">Muscle</tissue>
    </source>
</reference>
<proteinExistence type="predicted"/>
<accession>A0A5B7JTA0</accession>
<dbReference type="EMBL" id="VSRR010126198">
    <property type="protein sequence ID" value="MPD01212.1"/>
    <property type="molecule type" value="Genomic_DNA"/>
</dbReference>
<dbReference type="AlphaFoldDB" id="A0A5B7JTA0"/>
<comment type="caution">
    <text evidence="1">The sequence shown here is derived from an EMBL/GenBank/DDBJ whole genome shotgun (WGS) entry which is preliminary data.</text>
</comment>
<dbReference type="Proteomes" id="UP000324222">
    <property type="component" value="Unassembled WGS sequence"/>
</dbReference>
<protein>
    <submittedName>
        <fullName evidence="1">Uncharacterized protein</fullName>
    </submittedName>
</protein>
<gene>
    <name evidence="1" type="ORF">E2C01_096730</name>
</gene>
<evidence type="ECO:0000313" key="1">
    <source>
        <dbReference type="EMBL" id="MPD01212.1"/>
    </source>
</evidence>
<keyword evidence="2" id="KW-1185">Reference proteome</keyword>